<sequence>MLPWCPFQLSLFALFNFLILANLKKKMRKKKIRLLN</sequence>
<dbReference type="AlphaFoldDB" id="A0A2P2N2N2"/>
<keyword evidence="1" id="KW-0812">Transmembrane</keyword>
<dbReference type="EMBL" id="GGEC01056246">
    <property type="protein sequence ID" value="MBX36730.1"/>
    <property type="molecule type" value="Transcribed_RNA"/>
</dbReference>
<keyword evidence="1" id="KW-0472">Membrane</keyword>
<accession>A0A2P2N2N2</accession>
<name>A0A2P2N2N2_RHIMU</name>
<evidence type="ECO:0000313" key="2">
    <source>
        <dbReference type="EMBL" id="MBX36730.1"/>
    </source>
</evidence>
<reference evidence="2" key="1">
    <citation type="submission" date="2018-02" db="EMBL/GenBank/DDBJ databases">
        <title>Rhizophora mucronata_Transcriptome.</title>
        <authorList>
            <person name="Meera S.P."/>
            <person name="Sreeshan A."/>
            <person name="Augustine A."/>
        </authorList>
    </citation>
    <scope>NUCLEOTIDE SEQUENCE</scope>
    <source>
        <tissue evidence="2">Leaf</tissue>
    </source>
</reference>
<proteinExistence type="predicted"/>
<feature type="transmembrane region" description="Helical" evidence="1">
    <location>
        <begin position="6"/>
        <end position="23"/>
    </location>
</feature>
<evidence type="ECO:0000256" key="1">
    <source>
        <dbReference type="SAM" id="Phobius"/>
    </source>
</evidence>
<organism evidence="2">
    <name type="scientific">Rhizophora mucronata</name>
    <name type="common">Asiatic mangrove</name>
    <dbReference type="NCBI Taxonomy" id="61149"/>
    <lineage>
        <taxon>Eukaryota</taxon>
        <taxon>Viridiplantae</taxon>
        <taxon>Streptophyta</taxon>
        <taxon>Embryophyta</taxon>
        <taxon>Tracheophyta</taxon>
        <taxon>Spermatophyta</taxon>
        <taxon>Magnoliopsida</taxon>
        <taxon>eudicotyledons</taxon>
        <taxon>Gunneridae</taxon>
        <taxon>Pentapetalae</taxon>
        <taxon>rosids</taxon>
        <taxon>fabids</taxon>
        <taxon>Malpighiales</taxon>
        <taxon>Rhizophoraceae</taxon>
        <taxon>Rhizophora</taxon>
    </lineage>
</organism>
<protein>
    <submittedName>
        <fullName evidence="2">Uncharacterized protein</fullName>
    </submittedName>
</protein>
<keyword evidence="1" id="KW-1133">Transmembrane helix</keyword>